<feature type="signal peptide" evidence="13">
    <location>
        <begin position="1"/>
        <end position="20"/>
    </location>
</feature>
<dbReference type="InterPro" id="IPR024932">
    <property type="entry name" value="ApbE"/>
</dbReference>
<evidence type="ECO:0000313" key="14">
    <source>
        <dbReference type="EMBL" id="ACR14085.1"/>
    </source>
</evidence>
<evidence type="ECO:0000256" key="6">
    <source>
        <dbReference type="ARBA" id="ARBA00022723"/>
    </source>
</evidence>
<feature type="binding site" evidence="12">
    <location>
        <position position="286"/>
    </location>
    <ligand>
        <name>Mg(2+)</name>
        <dbReference type="ChEBI" id="CHEBI:18420"/>
    </ligand>
</feature>
<evidence type="ECO:0000256" key="5">
    <source>
        <dbReference type="ARBA" id="ARBA00022679"/>
    </source>
</evidence>
<keyword evidence="5 11" id="KW-0808">Transferase</keyword>
<dbReference type="GO" id="GO:0016740">
    <property type="term" value="F:transferase activity"/>
    <property type="evidence" value="ECO:0007669"/>
    <property type="project" value="UniProtKB-UniRule"/>
</dbReference>
<evidence type="ECO:0000256" key="10">
    <source>
        <dbReference type="ARBA" id="ARBA00048540"/>
    </source>
</evidence>
<keyword evidence="7 11" id="KW-0274">FAD</keyword>
<sequence>MKKLAARCVILLAGIYSAHAHCEWYSDTQGIMGTEVSITFWHDDPAQAQQLLADGMAEMRRLDRELSPWIESSELATLNRLAAKAPQKISSEMLFLVDKSLYFSHLTHGAFDITFASVGWFYDYREKKQPSEAQRSALLPAINYRWLKLDKTAGTLAYAHDNVRIDLGGIAKGYAVDRVAQLLENAGVRNATISAGGDSQIVGDKRGKPWIIGIKNPRDGGKEEAEAAILLPLENTAISTSGDYERYFIDQKTGERVHHIINPRTGKSVEGVVSVTILGPRGSDTDPMSTSVFVLGVEKGLALVNSLANFECIIIDKTGKVFYSDGLMPPQQN</sequence>
<evidence type="ECO:0000256" key="11">
    <source>
        <dbReference type="PIRNR" id="PIRNR006268"/>
    </source>
</evidence>
<dbReference type="STRING" id="377629.TERTU_0276"/>
<protein>
    <recommendedName>
        <fullName evidence="3 11">FAD:protein FMN transferase</fullName>
        <ecNumber evidence="2 11">2.7.1.180</ecNumber>
    </recommendedName>
    <alternativeName>
        <fullName evidence="9 11">Flavin transferase</fullName>
    </alternativeName>
</protein>
<dbReference type="GO" id="GO:0046872">
    <property type="term" value="F:metal ion binding"/>
    <property type="evidence" value="ECO:0007669"/>
    <property type="project" value="UniProtKB-UniRule"/>
</dbReference>
<comment type="catalytic activity">
    <reaction evidence="10 11">
        <text>L-threonyl-[protein] + FAD = FMN-L-threonyl-[protein] + AMP + H(+)</text>
        <dbReference type="Rhea" id="RHEA:36847"/>
        <dbReference type="Rhea" id="RHEA-COMP:11060"/>
        <dbReference type="Rhea" id="RHEA-COMP:11061"/>
        <dbReference type="ChEBI" id="CHEBI:15378"/>
        <dbReference type="ChEBI" id="CHEBI:30013"/>
        <dbReference type="ChEBI" id="CHEBI:57692"/>
        <dbReference type="ChEBI" id="CHEBI:74257"/>
        <dbReference type="ChEBI" id="CHEBI:456215"/>
        <dbReference type="EC" id="2.7.1.180"/>
    </reaction>
</comment>
<dbReference type="KEGG" id="ttu:TERTU_0276"/>
<evidence type="ECO:0000256" key="3">
    <source>
        <dbReference type="ARBA" id="ARBA00016337"/>
    </source>
</evidence>
<evidence type="ECO:0000256" key="9">
    <source>
        <dbReference type="ARBA" id="ARBA00031306"/>
    </source>
</evidence>
<dbReference type="SUPFAM" id="SSF143631">
    <property type="entry name" value="ApbE-like"/>
    <property type="match status" value="1"/>
</dbReference>
<keyword evidence="13" id="KW-0732">Signal</keyword>
<dbReference type="PIRSF" id="PIRSF006268">
    <property type="entry name" value="ApbE"/>
    <property type="match status" value="1"/>
</dbReference>
<comment type="similarity">
    <text evidence="1 11">Belongs to the ApbE family.</text>
</comment>
<evidence type="ECO:0000256" key="1">
    <source>
        <dbReference type="ARBA" id="ARBA00008282"/>
    </source>
</evidence>
<comment type="cofactor">
    <cofactor evidence="12">
        <name>Mg(2+)</name>
        <dbReference type="ChEBI" id="CHEBI:18420"/>
    </cofactor>
    <cofactor evidence="12">
        <name>Mn(2+)</name>
        <dbReference type="ChEBI" id="CHEBI:29035"/>
    </cofactor>
    <text evidence="12">Magnesium. Can also use manganese.</text>
</comment>
<evidence type="ECO:0000256" key="12">
    <source>
        <dbReference type="PIRSR" id="PIRSR006268-2"/>
    </source>
</evidence>
<accession>C5BM31</accession>
<feature type="binding site" evidence="12">
    <location>
        <position position="290"/>
    </location>
    <ligand>
        <name>Mg(2+)</name>
        <dbReference type="ChEBI" id="CHEBI:18420"/>
    </ligand>
</feature>
<evidence type="ECO:0000256" key="2">
    <source>
        <dbReference type="ARBA" id="ARBA00011955"/>
    </source>
</evidence>
<dbReference type="HOGENOM" id="CLU_044403_5_1_6"/>
<dbReference type="eggNOG" id="COG1477">
    <property type="taxonomic scope" value="Bacteria"/>
</dbReference>
<evidence type="ECO:0000256" key="4">
    <source>
        <dbReference type="ARBA" id="ARBA00022630"/>
    </source>
</evidence>
<dbReference type="EC" id="2.7.1.180" evidence="2 11"/>
<feature type="binding site" evidence="12">
    <location>
        <position position="169"/>
    </location>
    <ligand>
        <name>Mg(2+)</name>
        <dbReference type="ChEBI" id="CHEBI:18420"/>
    </ligand>
</feature>
<gene>
    <name evidence="14" type="ordered locus">TERTU_0276</name>
</gene>
<dbReference type="InterPro" id="IPR003374">
    <property type="entry name" value="ApbE-like_sf"/>
</dbReference>
<dbReference type="EMBL" id="CP001614">
    <property type="protein sequence ID" value="ACR14085.1"/>
    <property type="molecule type" value="Genomic_DNA"/>
</dbReference>
<dbReference type="Gene3D" id="3.10.520.10">
    <property type="entry name" value="ApbE-like domains"/>
    <property type="match status" value="1"/>
</dbReference>
<keyword evidence="15" id="KW-1185">Reference proteome</keyword>
<organism evidence="14 15">
    <name type="scientific">Teredinibacter turnerae (strain ATCC 39867 / T7901)</name>
    <dbReference type="NCBI Taxonomy" id="377629"/>
    <lineage>
        <taxon>Bacteria</taxon>
        <taxon>Pseudomonadati</taxon>
        <taxon>Pseudomonadota</taxon>
        <taxon>Gammaproteobacteria</taxon>
        <taxon>Cellvibrionales</taxon>
        <taxon>Cellvibrionaceae</taxon>
        <taxon>Teredinibacter</taxon>
    </lineage>
</organism>
<dbReference type="Proteomes" id="UP000009080">
    <property type="component" value="Chromosome"/>
</dbReference>
<name>C5BM31_TERTT</name>
<evidence type="ECO:0000256" key="8">
    <source>
        <dbReference type="ARBA" id="ARBA00022842"/>
    </source>
</evidence>
<dbReference type="AlphaFoldDB" id="C5BM31"/>
<dbReference type="Pfam" id="PF02424">
    <property type="entry name" value="ApbE"/>
    <property type="match status" value="1"/>
</dbReference>
<keyword evidence="6 11" id="KW-0479">Metal-binding</keyword>
<proteinExistence type="inferred from homology"/>
<evidence type="ECO:0000313" key="15">
    <source>
        <dbReference type="Proteomes" id="UP000009080"/>
    </source>
</evidence>
<evidence type="ECO:0000256" key="13">
    <source>
        <dbReference type="SAM" id="SignalP"/>
    </source>
</evidence>
<dbReference type="PANTHER" id="PTHR30040">
    <property type="entry name" value="THIAMINE BIOSYNTHESIS LIPOPROTEIN APBE"/>
    <property type="match status" value="1"/>
</dbReference>
<keyword evidence="8 11" id="KW-0460">Magnesium</keyword>
<keyword evidence="4 11" id="KW-0285">Flavoprotein</keyword>
<feature type="chain" id="PRO_5039894370" description="FAD:protein FMN transferase" evidence="13">
    <location>
        <begin position="21"/>
        <end position="333"/>
    </location>
</feature>
<reference evidence="14 15" key="1">
    <citation type="journal article" date="2009" name="PLoS ONE">
        <title>The complete genome of Teredinibacter turnerae T7901: an intracellular endosymbiont of marine wood-boring bivalves (shipworms).</title>
        <authorList>
            <person name="Yang J.C."/>
            <person name="Madupu R."/>
            <person name="Durkin A.S."/>
            <person name="Ekborg N.A."/>
            <person name="Pedamallu C.S."/>
            <person name="Hostetler J.B."/>
            <person name="Radune D."/>
            <person name="Toms B.S."/>
            <person name="Henrissat B."/>
            <person name="Coutinho P.M."/>
            <person name="Schwarz S."/>
            <person name="Field L."/>
            <person name="Trindade-Silva A.E."/>
            <person name="Soares C.A.G."/>
            <person name="Elshahawi S."/>
            <person name="Hanora A."/>
            <person name="Schmidt E.W."/>
            <person name="Haygood M.G."/>
            <person name="Posfai J."/>
            <person name="Benner J."/>
            <person name="Madinger C."/>
            <person name="Nove J."/>
            <person name="Anton B."/>
            <person name="Chaudhary K."/>
            <person name="Foster J."/>
            <person name="Holman A."/>
            <person name="Kumar S."/>
            <person name="Lessard P.A."/>
            <person name="Luyten Y.A."/>
            <person name="Slatko B."/>
            <person name="Wood N."/>
            <person name="Wu B."/>
            <person name="Teplitski M."/>
            <person name="Mougous J.D."/>
            <person name="Ward N."/>
            <person name="Eisen J.A."/>
            <person name="Badger J.H."/>
            <person name="Distel D.L."/>
        </authorList>
    </citation>
    <scope>NUCLEOTIDE SEQUENCE [LARGE SCALE GENOMIC DNA]</scope>
    <source>
        <strain evidence="15">ATCC 39867 / T7901</strain>
    </source>
</reference>
<dbReference type="PANTHER" id="PTHR30040:SF2">
    <property type="entry name" value="FAD:PROTEIN FMN TRANSFERASE"/>
    <property type="match status" value="1"/>
</dbReference>
<dbReference type="OrthoDB" id="9778595at2"/>
<evidence type="ECO:0000256" key="7">
    <source>
        <dbReference type="ARBA" id="ARBA00022827"/>
    </source>
</evidence>
<dbReference type="RefSeq" id="WP_015820201.1">
    <property type="nucleotide sequence ID" value="NC_012997.1"/>
</dbReference>